<evidence type="ECO:0000313" key="3">
    <source>
        <dbReference type="Proteomes" id="UP001341135"/>
    </source>
</evidence>
<name>A0ABM8IXU3_9CREN</name>
<gene>
    <name evidence="2" type="ORF">PABY_19240</name>
</gene>
<dbReference type="Proteomes" id="UP001341135">
    <property type="component" value="Chromosome"/>
</dbReference>
<organism evidence="2 3">
    <name type="scientific">Pyrodictium abyssi</name>
    <dbReference type="NCBI Taxonomy" id="54256"/>
    <lineage>
        <taxon>Archaea</taxon>
        <taxon>Thermoproteota</taxon>
        <taxon>Thermoprotei</taxon>
        <taxon>Desulfurococcales</taxon>
        <taxon>Pyrodictiaceae</taxon>
        <taxon>Pyrodictium</taxon>
    </lineage>
</organism>
<sequence>MPRYTTIRVSVEDKKRLERLARLMGWSLSEALRHAIEVAERELLEKHRSDLNAVLDSLRHARDLGETSAEELDRLLYGEAE</sequence>
<evidence type="ECO:0000259" key="1">
    <source>
        <dbReference type="Pfam" id="PF01402"/>
    </source>
</evidence>
<keyword evidence="3" id="KW-1185">Reference proteome</keyword>
<dbReference type="Pfam" id="PF01402">
    <property type="entry name" value="RHH_1"/>
    <property type="match status" value="1"/>
</dbReference>
<feature type="domain" description="Ribbon-helix-helix protein CopG" evidence="1">
    <location>
        <begin position="5"/>
        <end position="37"/>
    </location>
</feature>
<accession>A0ABM8IXU3</accession>
<dbReference type="InterPro" id="IPR002145">
    <property type="entry name" value="CopG"/>
</dbReference>
<proteinExistence type="predicted"/>
<reference evidence="2 3" key="1">
    <citation type="submission" date="2023-09" db="EMBL/GenBank/DDBJ databases">
        <title>Pyrofollis japonicus gen. nov. sp. nov., a novel member of the family Pyrodictiaceae isolated from the Iheya North hydrothermal field.</title>
        <authorList>
            <person name="Miyazaki U."/>
            <person name="Sanari M."/>
            <person name="Tame A."/>
            <person name="Kitajima M."/>
            <person name="Okamoto A."/>
            <person name="Sawayama S."/>
            <person name="Miyazaki J."/>
            <person name="Takai K."/>
            <person name="Nakagawa S."/>
        </authorList>
    </citation>
    <scope>NUCLEOTIDE SEQUENCE [LARGE SCALE GENOMIC DNA]</scope>
    <source>
        <strain evidence="2 3">AV2</strain>
    </source>
</reference>
<dbReference type="EMBL" id="AP028907">
    <property type="protein sequence ID" value="BES82357.1"/>
    <property type="molecule type" value="Genomic_DNA"/>
</dbReference>
<evidence type="ECO:0000313" key="2">
    <source>
        <dbReference type="EMBL" id="BES82357.1"/>
    </source>
</evidence>
<dbReference type="RefSeq" id="WP_338249603.1">
    <property type="nucleotide sequence ID" value="NZ_AP028907.1"/>
</dbReference>
<dbReference type="GeneID" id="89289929"/>
<protein>
    <recommendedName>
        <fullName evidence="1">Ribbon-helix-helix protein CopG domain-containing protein</fullName>
    </recommendedName>
</protein>